<evidence type="ECO:0008006" key="4">
    <source>
        <dbReference type="Google" id="ProtNLM"/>
    </source>
</evidence>
<comment type="caution">
    <text evidence="2">The sequence shown here is derived from an EMBL/GenBank/DDBJ whole genome shotgun (WGS) entry which is preliminary data.</text>
</comment>
<name>A0ABT0YWW0_9BURK</name>
<sequence>MEFRRGWEAWVLVGAVALAAVPTGAGAQSFSDGLHDRPPPSVETCVAVTACAAAPAVWEGTGTDPTPVAPGSFAAAPTGPAGVSPVPEPHRFGMMLAGLALVALIALRRRATRPVLPSLKFPL</sequence>
<dbReference type="Proteomes" id="UP001165541">
    <property type="component" value="Unassembled WGS sequence"/>
</dbReference>
<dbReference type="RefSeq" id="WP_251780815.1">
    <property type="nucleotide sequence ID" value="NZ_JAMKFE010000018.1"/>
</dbReference>
<gene>
    <name evidence="2" type="ORF">M8A51_22650</name>
</gene>
<accession>A0ABT0YWW0</accession>
<feature type="transmembrane region" description="Helical" evidence="1">
    <location>
        <begin position="90"/>
        <end position="107"/>
    </location>
</feature>
<reference evidence="2" key="1">
    <citation type="submission" date="2022-05" db="EMBL/GenBank/DDBJ databases">
        <title>Schlegelella sp. nov., isolated from mangrove soil.</title>
        <authorList>
            <person name="Liu Y."/>
            <person name="Ge X."/>
            <person name="Liu W."/>
        </authorList>
    </citation>
    <scope>NUCLEOTIDE SEQUENCE</scope>
    <source>
        <strain evidence="2">S2-27</strain>
    </source>
</reference>
<proteinExistence type="predicted"/>
<evidence type="ECO:0000313" key="3">
    <source>
        <dbReference type="Proteomes" id="UP001165541"/>
    </source>
</evidence>
<keyword evidence="1" id="KW-1133">Transmembrane helix</keyword>
<protein>
    <recommendedName>
        <fullName evidence="4">PEP-CTERM protein-sorting domain-containing protein</fullName>
    </recommendedName>
</protein>
<keyword evidence="1" id="KW-0812">Transmembrane</keyword>
<evidence type="ECO:0000256" key="1">
    <source>
        <dbReference type="SAM" id="Phobius"/>
    </source>
</evidence>
<keyword evidence="1" id="KW-0472">Membrane</keyword>
<keyword evidence="3" id="KW-1185">Reference proteome</keyword>
<evidence type="ECO:0000313" key="2">
    <source>
        <dbReference type="EMBL" id="MCM5682338.1"/>
    </source>
</evidence>
<dbReference type="EMBL" id="JAMKFE010000018">
    <property type="protein sequence ID" value="MCM5682338.1"/>
    <property type="molecule type" value="Genomic_DNA"/>
</dbReference>
<organism evidence="2 3">
    <name type="scientific">Caldimonas mangrovi</name>
    <dbReference type="NCBI Taxonomy" id="2944811"/>
    <lineage>
        <taxon>Bacteria</taxon>
        <taxon>Pseudomonadati</taxon>
        <taxon>Pseudomonadota</taxon>
        <taxon>Betaproteobacteria</taxon>
        <taxon>Burkholderiales</taxon>
        <taxon>Sphaerotilaceae</taxon>
        <taxon>Caldimonas</taxon>
    </lineage>
</organism>